<evidence type="ECO:0000256" key="1">
    <source>
        <dbReference type="SAM" id="MobiDB-lite"/>
    </source>
</evidence>
<keyword evidence="3" id="KW-1185">Reference proteome</keyword>
<proteinExistence type="predicted"/>
<feature type="compositionally biased region" description="Basic and acidic residues" evidence="1">
    <location>
        <begin position="1"/>
        <end position="11"/>
    </location>
</feature>
<name>A0A8T0TW67_PANVG</name>
<sequence>MHLCTHPDNKTARNSTPVEEDSGDFVSLFVWFLGYVWIREAPGRRGSGRRRRKGARKEGEGELAEAVRTAAPAAAAVGAAGAEAGRDLCSSGIHGVNWLSGCGLLWEDDGGGGSACQGGAKEDWERQRNSWGGKVRCFFFGKK</sequence>
<feature type="region of interest" description="Disordered" evidence="1">
    <location>
        <begin position="1"/>
        <end position="20"/>
    </location>
</feature>
<organism evidence="2 3">
    <name type="scientific">Panicum virgatum</name>
    <name type="common">Blackwell switchgrass</name>
    <dbReference type="NCBI Taxonomy" id="38727"/>
    <lineage>
        <taxon>Eukaryota</taxon>
        <taxon>Viridiplantae</taxon>
        <taxon>Streptophyta</taxon>
        <taxon>Embryophyta</taxon>
        <taxon>Tracheophyta</taxon>
        <taxon>Spermatophyta</taxon>
        <taxon>Magnoliopsida</taxon>
        <taxon>Liliopsida</taxon>
        <taxon>Poales</taxon>
        <taxon>Poaceae</taxon>
        <taxon>PACMAD clade</taxon>
        <taxon>Panicoideae</taxon>
        <taxon>Panicodae</taxon>
        <taxon>Paniceae</taxon>
        <taxon>Panicinae</taxon>
        <taxon>Panicum</taxon>
        <taxon>Panicum sect. Hiantes</taxon>
    </lineage>
</organism>
<gene>
    <name evidence="2" type="ORF">PVAP13_3NG151417</name>
</gene>
<feature type="compositionally biased region" description="Basic residues" evidence="1">
    <location>
        <begin position="46"/>
        <end position="55"/>
    </location>
</feature>
<reference evidence="2" key="1">
    <citation type="submission" date="2020-05" db="EMBL/GenBank/DDBJ databases">
        <title>WGS assembly of Panicum virgatum.</title>
        <authorList>
            <person name="Lovell J.T."/>
            <person name="Jenkins J."/>
            <person name="Shu S."/>
            <person name="Juenger T.E."/>
            <person name="Schmutz J."/>
        </authorList>
    </citation>
    <scope>NUCLEOTIDE SEQUENCE</scope>
    <source>
        <strain evidence="2">AP13</strain>
    </source>
</reference>
<comment type="caution">
    <text evidence="2">The sequence shown here is derived from an EMBL/GenBank/DDBJ whole genome shotgun (WGS) entry which is preliminary data.</text>
</comment>
<protein>
    <submittedName>
        <fullName evidence="2">Uncharacterized protein</fullName>
    </submittedName>
</protein>
<dbReference type="AlphaFoldDB" id="A0A8T0TW67"/>
<feature type="region of interest" description="Disordered" evidence="1">
    <location>
        <begin position="43"/>
        <end position="65"/>
    </location>
</feature>
<evidence type="ECO:0000313" key="3">
    <source>
        <dbReference type="Proteomes" id="UP000823388"/>
    </source>
</evidence>
<accession>A0A8T0TW67</accession>
<dbReference type="Proteomes" id="UP000823388">
    <property type="component" value="Chromosome 3N"/>
</dbReference>
<evidence type="ECO:0000313" key="2">
    <source>
        <dbReference type="EMBL" id="KAG2616181.1"/>
    </source>
</evidence>
<dbReference type="EMBL" id="CM029042">
    <property type="protein sequence ID" value="KAG2616181.1"/>
    <property type="molecule type" value="Genomic_DNA"/>
</dbReference>